<feature type="region of interest" description="Disordered" evidence="2">
    <location>
        <begin position="131"/>
        <end position="187"/>
    </location>
</feature>
<dbReference type="GO" id="GO:0000956">
    <property type="term" value="P:nuclear-transcribed mRNA catabolic process"/>
    <property type="evidence" value="ECO:0007669"/>
    <property type="project" value="TreeGrafter"/>
</dbReference>
<dbReference type="InterPro" id="IPR040637">
    <property type="entry name" value="Ribosomal_uL10-like_insert"/>
</dbReference>
<dbReference type="GO" id="GO:0005730">
    <property type="term" value="C:nucleolus"/>
    <property type="evidence" value="ECO:0007669"/>
    <property type="project" value="TreeGrafter"/>
</dbReference>
<dbReference type="FunFam" id="3.90.105.20:FF:000003">
    <property type="entry name" value="Ribosome assembly factor mrt4"/>
    <property type="match status" value="1"/>
</dbReference>
<dbReference type="EMBL" id="GETE01000912">
    <property type="protein sequence ID" value="JAT78864.1"/>
    <property type="molecule type" value="Transcribed_RNA"/>
</dbReference>
<protein>
    <submittedName>
        <fullName evidence="4">Mrna turnover protein 4-like protein</fullName>
    </submittedName>
</protein>
<evidence type="ECO:0000256" key="2">
    <source>
        <dbReference type="SAM" id="MobiDB-lite"/>
    </source>
</evidence>
<dbReference type="AlphaFoldDB" id="A0A1D2AI37"/>
<evidence type="ECO:0000256" key="1">
    <source>
        <dbReference type="ARBA" id="ARBA00008889"/>
    </source>
</evidence>
<dbReference type="InterPro" id="IPR043141">
    <property type="entry name" value="Ribosomal_uL10-like_sf"/>
</dbReference>
<dbReference type="GO" id="GO:0003723">
    <property type="term" value="F:RNA binding"/>
    <property type="evidence" value="ECO:0007669"/>
    <property type="project" value="TreeGrafter"/>
</dbReference>
<reference evidence="4" key="1">
    <citation type="submission" date="2016-07" db="EMBL/GenBank/DDBJ databases">
        <title>Salivary Glands transcriptome analysis on engorged females of Ornithodoros brasiliensis (Acari:Argasidae).</title>
        <authorList>
            <person name="Simons S.M."/>
            <person name="Carvalho E."/>
            <person name="Junqueira-de-Azevedo I."/>
            <person name="Ho P.L."/>
            <person name="Giovanni D."/>
            <person name="Mendonca R."/>
            <person name="Onofrio V."/>
            <person name="Landulfo G."/>
            <person name="Ramirez D."/>
            <person name="Barros-Battesti D."/>
        </authorList>
    </citation>
    <scope>NUCLEOTIDE SEQUENCE</scope>
    <source>
        <strain evidence="4">Female</strain>
        <tissue evidence="4">Salivary gland</tissue>
    </source>
</reference>
<dbReference type="InterPro" id="IPR043164">
    <property type="entry name" value="Ribosomal_uL10-like_insert_sf"/>
</dbReference>
<name>A0A1D2AI37_ORNBR</name>
<comment type="similarity">
    <text evidence="1">Belongs to the universal ribosomal protein uL10 family.</text>
</comment>
<organism evidence="4">
    <name type="scientific">Ornithodoros brasiliensis</name>
    <name type="common">Mouro tick</name>
    <dbReference type="NCBI Taxonomy" id="888526"/>
    <lineage>
        <taxon>Eukaryota</taxon>
        <taxon>Metazoa</taxon>
        <taxon>Ecdysozoa</taxon>
        <taxon>Arthropoda</taxon>
        <taxon>Chelicerata</taxon>
        <taxon>Arachnida</taxon>
        <taxon>Acari</taxon>
        <taxon>Parasitiformes</taxon>
        <taxon>Ixodida</taxon>
        <taxon>Ixodoidea</taxon>
        <taxon>Argasidae</taxon>
        <taxon>Ornithodorinae</taxon>
        <taxon>Ornithodoros</taxon>
    </lineage>
</organism>
<dbReference type="GO" id="GO:0030687">
    <property type="term" value="C:preribosome, large subunit precursor"/>
    <property type="evidence" value="ECO:0007669"/>
    <property type="project" value="TreeGrafter"/>
</dbReference>
<dbReference type="GO" id="GO:0006364">
    <property type="term" value="P:rRNA processing"/>
    <property type="evidence" value="ECO:0007669"/>
    <property type="project" value="TreeGrafter"/>
</dbReference>
<feature type="compositionally biased region" description="Acidic residues" evidence="2">
    <location>
        <begin position="144"/>
        <end position="167"/>
    </location>
</feature>
<dbReference type="PANTHER" id="PTHR45841:SF1">
    <property type="entry name" value="MRNA TURNOVER PROTEIN 4 HOMOLOG"/>
    <property type="match status" value="1"/>
</dbReference>
<feature type="non-terminal residue" evidence="4">
    <location>
        <position position="1"/>
    </location>
</feature>
<dbReference type="Gene3D" id="3.90.105.20">
    <property type="match status" value="1"/>
</dbReference>
<dbReference type="Pfam" id="PF17777">
    <property type="entry name" value="RL10P_insert"/>
    <property type="match status" value="1"/>
</dbReference>
<dbReference type="Gene3D" id="3.30.70.1730">
    <property type="match status" value="1"/>
</dbReference>
<dbReference type="GO" id="GO:0042273">
    <property type="term" value="P:ribosomal large subunit biogenesis"/>
    <property type="evidence" value="ECO:0007669"/>
    <property type="project" value="TreeGrafter"/>
</dbReference>
<feature type="compositionally biased region" description="Basic residues" evidence="2">
    <location>
        <begin position="177"/>
        <end position="187"/>
    </location>
</feature>
<sequence>ERLKGQCGLLFTNKAQEDVLKWFEGYRDSDYARAGFRATRRIFLDAGPLSQFVHSIEPHLRQLGLPTSLQKGVVTLTKDHVVCEEGEVLKPEQASLLKLLGIQMAEFRVHLEFVWNSDGTFTELRECQPEFQKGEKRAKREDGEDHQEDEEEDHESEEEEMELEEGEEKASAPDTRPRKKATRRNKQ</sequence>
<dbReference type="PANTHER" id="PTHR45841">
    <property type="entry name" value="MRNA TURNOVER PROTEIN 4 MRTO4"/>
    <property type="match status" value="1"/>
</dbReference>
<accession>A0A1D2AI37</accession>
<feature type="domain" description="Large ribosomal subunit protein uL10-like insertion" evidence="3">
    <location>
        <begin position="32"/>
        <end position="102"/>
    </location>
</feature>
<feature type="compositionally biased region" description="Basic and acidic residues" evidence="2">
    <location>
        <begin position="131"/>
        <end position="143"/>
    </location>
</feature>
<evidence type="ECO:0000313" key="4">
    <source>
        <dbReference type="EMBL" id="JAT78864.1"/>
    </source>
</evidence>
<evidence type="ECO:0000259" key="3">
    <source>
        <dbReference type="Pfam" id="PF17777"/>
    </source>
</evidence>
<dbReference type="InterPro" id="IPR051742">
    <property type="entry name" value="Ribosome_Assembly_uL10"/>
</dbReference>
<proteinExistence type="inferred from homology"/>